<dbReference type="RefSeq" id="WP_009578375.1">
    <property type="nucleotide sequence ID" value="NZ_AMZN01000010.1"/>
</dbReference>
<dbReference type="InterPro" id="IPR051016">
    <property type="entry name" value="Diverse_Substrate_AcTransf"/>
</dbReference>
<gene>
    <name evidence="4" type="ORF">C900_00152</name>
</gene>
<dbReference type="GO" id="GO:0008080">
    <property type="term" value="F:N-acetyltransferase activity"/>
    <property type="evidence" value="ECO:0007669"/>
    <property type="project" value="TreeGrafter"/>
</dbReference>
<dbReference type="CDD" id="cd04301">
    <property type="entry name" value="NAT_SF"/>
    <property type="match status" value="1"/>
</dbReference>
<dbReference type="Gene3D" id="3.40.630.30">
    <property type="match status" value="1"/>
</dbReference>
<dbReference type="PROSITE" id="PS51186">
    <property type="entry name" value="GNAT"/>
    <property type="match status" value="1"/>
</dbReference>
<name>L8K0S5_9BACT</name>
<dbReference type="PANTHER" id="PTHR10545:SF29">
    <property type="entry name" value="GH14572P-RELATED"/>
    <property type="match status" value="1"/>
</dbReference>
<dbReference type="Proteomes" id="UP000011135">
    <property type="component" value="Unassembled WGS sequence"/>
</dbReference>
<dbReference type="PANTHER" id="PTHR10545">
    <property type="entry name" value="DIAMINE N-ACETYLTRANSFERASE"/>
    <property type="match status" value="1"/>
</dbReference>
<reference evidence="4 5" key="1">
    <citation type="submission" date="2012-12" db="EMBL/GenBank/DDBJ databases">
        <title>Genome assembly of Fulvivirga imtechensis AK7.</title>
        <authorList>
            <person name="Nupur N."/>
            <person name="Khatri I."/>
            <person name="Kumar R."/>
            <person name="Subramanian S."/>
            <person name="Pinnaka A."/>
        </authorList>
    </citation>
    <scope>NUCLEOTIDE SEQUENCE [LARGE SCALE GENOMIC DNA]</scope>
    <source>
        <strain evidence="4 5">AK7</strain>
    </source>
</reference>
<evidence type="ECO:0000313" key="4">
    <source>
        <dbReference type="EMBL" id="ELR73072.1"/>
    </source>
</evidence>
<dbReference type="SUPFAM" id="SSF55729">
    <property type="entry name" value="Acyl-CoA N-acyltransferases (Nat)"/>
    <property type="match status" value="1"/>
</dbReference>
<sequence>MNISFRKSSISDIDELTKMMRSFNAIDNYPFNENLARENLHKLITNEFLGRLWLIISDGSVAGYIALTFGFSFEYGGRDAFIDELYLKKGFRSKGIGGATIDFVANEAEKLGVKAVHLEVERHNEKGNRLYTRKGFTEHNRILLTREISKDIL</sequence>
<keyword evidence="1" id="KW-0808">Transferase</keyword>
<proteinExistence type="predicted"/>
<dbReference type="STRING" id="1237149.C900_00152"/>
<dbReference type="InterPro" id="IPR000182">
    <property type="entry name" value="GNAT_dom"/>
</dbReference>
<evidence type="ECO:0000256" key="2">
    <source>
        <dbReference type="ARBA" id="ARBA00023315"/>
    </source>
</evidence>
<evidence type="ECO:0000313" key="5">
    <source>
        <dbReference type="Proteomes" id="UP000011135"/>
    </source>
</evidence>
<feature type="domain" description="N-acetyltransferase" evidence="3">
    <location>
        <begin position="3"/>
        <end position="153"/>
    </location>
</feature>
<dbReference type="AlphaFoldDB" id="L8K0S5"/>
<keyword evidence="2" id="KW-0012">Acyltransferase</keyword>
<dbReference type="OrthoDB" id="5419426at2"/>
<dbReference type="InterPro" id="IPR016181">
    <property type="entry name" value="Acyl_CoA_acyltransferase"/>
</dbReference>
<dbReference type="eggNOG" id="COG0456">
    <property type="taxonomic scope" value="Bacteria"/>
</dbReference>
<evidence type="ECO:0000259" key="3">
    <source>
        <dbReference type="PROSITE" id="PS51186"/>
    </source>
</evidence>
<keyword evidence="5" id="KW-1185">Reference proteome</keyword>
<comment type="caution">
    <text evidence="4">The sequence shown here is derived from an EMBL/GenBank/DDBJ whole genome shotgun (WGS) entry which is preliminary data.</text>
</comment>
<protein>
    <recommendedName>
        <fullName evidence="3">N-acetyltransferase domain-containing protein</fullName>
    </recommendedName>
</protein>
<dbReference type="EMBL" id="AMZN01000010">
    <property type="protein sequence ID" value="ELR73072.1"/>
    <property type="molecule type" value="Genomic_DNA"/>
</dbReference>
<organism evidence="4 5">
    <name type="scientific">Fulvivirga imtechensis AK7</name>
    <dbReference type="NCBI Taxonomy" id="1237149"/>
    <lineage>
        <taxon>Bacteria</taxon>
        <taxon>Pseudomonadati</taxon>
        <taxon>Bacteroidota</taxon>
        <taxon>Cytophagia</taxon>
        <taxon>Cytophagales</taxon>
        <taxon>Fulvivirgaceae</taxon>
        <taxon>Fulvivirga</taxon>
    </lineage>
</organism>
<evidence type="ECO:0000256" key="1">
    <source>
        <dbReference type="ARBA" id="ARBA00022679"/>
    </source>
</evidence>
<accession>L8K0S5</accession>
<dbReference type="Pfam" id="PF00583">
    <property type="entry name" value="Acetyltransf_1"/>
    <property type="match status" value="1"/>
</dbReference>